<feature type="region of interest" description="Disordered" evidence="1">
    <location>
        <begin position="202"/>
        <end position="222"/>
    </location>
</feature>
<protein>
    <recommendedName>
        <fullName evidence="2">Rho-GAP domain-containing protein</fullName>
    </recommendedName>
</protein>
<feature type="region of interest" description="Disordered" evidence="1">
    <location>
        <begin position="881"/>
        <end position="905"/>
    </location>
</feature>
<feature type="region of interest" description="Disordered" evidence="1">
    <location>
        <begin position="347"/>
        <end position="379"/>
    </location>
</feature>
<dbReference type="RefSeq" id="XP_016608704.1">
    <property type="nucleotide sequence ID" value="XM_016752037.1"/>
</dbReference>
<feature type="compositionally biased region" description="Polar residues" evidence="1">
    <location>
        <begin position="629"/>
        <end position="642"/>
    </location>
</feature>
<dbReference type="Proteomes" id="UP000053201">
    <property type="component" value="Unassembled WGS sequence"/>
</dbReference>
<dbReference type="InterPro" id="IPR047234">
    <property type="entry name" value="GRAF_fam"/>
</dbReference>
<sequence>MSSTTSPTSPIHESAMTHTAEAKRVVDTGTQTEVELEDAESQATLSITIPHSQLSFFHIEEAGKGRKEKKRMSAIIVSSSGTDGTVTDDVSVLSISLSSRYSVSSVKSIKSPDKPFAAKNSIIISGAEQMQDKSIAIDLLPSSKLTAVTAPSSLPTRTKDSELFPIPAYEEVANNASPGAEEKAPSSVIANDVSMVTRQPSTATLNDSNYQPESQMNSSSVRQSITALPKLPPLNVHEIIVHPEAASMLRTLSLQWPVLKCGLLLRKEVLASSSASMHLRSLDRPSAVRMVGRSLGTLLKGKRRTRGPGDYVESRPAYSTEDDEWNLFYAEVRGRYLMFYVLQEPPRQNSSPVNPGTGAPPLPAKSAVPAKGPSQVTAAGRDGLLHKPFTKLFNTLGKKARSDPARKSSADLAAKLFRNERSSVDDVRRPSNEQQRTILANLTPDALKDAPRTLVHYLPLHKALVEPVPQARTGAMTSPGNSSSFVSTSSCHVNSHLVLSTTPVERHHEAGLAGAKCDQVLLDIVLHEDILLDHNELTVSTVNSTMRDTHARRQEIQEWMTAIRTVSDFQPPSYDPERVSLSPSLVENAEPGDKRPESIHHEKRAGPLPVQMIFKENSSISSIKSSESAQSLKENSGNQRSPSVEELPEPLDSVARDERQKGPSSPASFPSSALLNSPLPPTLTDSLPAAEPLILNTVAADASVRASHPSVPAPGNKSFAKLISNKWKMTFEKEKEPARAKPVISGPTNFTKLEVSPEMLVKNAAAISGPISGSPPSRSKLDMKPLSVAGEKELVPSSEPSVNDSDARRKDDRRKGEKAPRTNVHKKKSHKGEEKDPGSNVVASKKDREKERKREGKDKSKFHKASSSSFVISAPIAVTASDSTGVHQQQPQKIHPPASDLDQQPSVSTSRLFFPFFNKSLFTPKEKESLAAISPAADILKRTATVSSRASTVRRRVGKSRPPSSGTMASDRGTIGSAVRDGQGRVPLELRKCIALVEDIGMETEGLYRISGSAASVERLRRLLMINPSNVYLQAPPTTLPLSSPLSAMVTAEIVAAAEKIPSLPHRSSRLSLAETVSSARSSVDFGPSLFEMRRASRARRLSTSSIPPGIAGLSGPSLYDNDIHVVTGVIKGFLRDGLGSKKLPICTFDAYEDFISATQIGDWRSRMIAIQDLVHSLPANHFATLKFICEHLNRVASKSEKNRMSVRNLSIIFGPTLLRPPPALDSMARIIEDMPFQCTVVETLIEQVDWVFGPIEYEEVEEVVEYGDLEHLQDLVVADDEEDITSNIVVGGTESNQNDVASDCGVVGSADGSTVGVDKEIPHTENEPTSLPEAADLPNQQATDLHPEEGGNTTGHPAVPSGGRLRHTKSKLDRRRGHILPSMYLNDLCENMHVDTLGYYPVNTTSVSSGVDPSPRRGSASSTSTPLQRSQHSPSSSSASSTLNLPPLPAPSQSGSVTTTIPPPTPTSLINTTRVSSSSGDHEPPRLSLNLDIEERSFLDI</sequence>
<dbReference type="GO" id="GO:0007165">
    <property type="term" value="P:signal transduction"/>
    <property type="evidence" value="ECO:0007669"/>
    <property type="project" value="InterPro"/>
</dbReference>
<dbReference type="GO" id="GO:0005096">
    <property type="term" value="F:GTPase activator activity"/>
    <property type="evidence" value="ECO:0007669"/>
    <property type="project" value="InterPro"/>
</dbReference>
<feature type="region of interest" description="Disordered" evidence="1">
    <location>
        <begin position="624"/>
        <end position="677"/>
    </location>
</feature>
<dbReference type="OrthoDB" id="79452at2759"/>
<evidence type="ECO:0000313" key="3">
    <source>
        <dbReference type="EMBL" id="KND00665.1"/>
    </source>
</evidence>
<feature type="compositionally biased region" description="Basic and acidic residues" evidence="1">
    <location>
        <begin position="1318"/>
        <end position="1327"/>
    </location>
</feature>
<dbReference type="Gene3D" id="1.10.555.10">
    <property type="entry name" value="Rho GTPase activation protein"/>
    <property type="match status" value="1"/>
</dbReference>
<feature type="domain" description="Rho-GAP" evidence="2">
    <location>
        <begin position="973"/>
        <end position="1253"/>
    </location>
</feature>
<feature type="compositionally biased region" description="Basic and acidic residues" evidence="1">
    <location>
        <begin position="844"/>
        <end position="859"/>
    </location>
</feature>
<reference evidence="3 4" key="1">
    <citation type="submission" date="2009-08" db="EMBL/GenBank/DDBJ databases">
        <title>The Genome Sequence of Spizellomyces punctatus strain DAOM BR117.</title>
        <authorList>
            <consortium name="The Broad Institute Genome Sequencing Platform"/>
            <person name="Russ C."/>
            <person name="Cuomo C."/>
            <person name="Shea T."/>
            <person name="Young S.K."/>
            <person name="Zeng Q."/>
            <person name="Koehrsen M."/>
            <person name="Haas B."/>
            <person name="Borodovsky M."/>
            <person name="Guigo R."/>
            <person name="Alvarado L."/>
            <person name="Berlin A."/>
            <person name="Bochicchio J."/>
            <person name="Borenstein D."/>
            <person name="Chapman S."/>
            <person name="Chen Z."/>
            <person name="Engels R."/>
            <person name="Freedman E."/>
            <person name="Gellesch M."/>
            <person name="Goldberg J."/>
            <person name="Griggs A."/>
            <person name="Gujja S."/>
            <person name="Heiman D."/>
            <person name="Hepburn T."/>
            <person name="Howarth C."/>
            <person name="Jen D."/>
            <person name="Larson L."/>
            <person name="Lewis B."/>
            <person name="Mehta T."/>
            <person name="Park D."/>
            <person name="Pearson M."/>
            <person name="Roberts A."/>
            <person name="Saif S."/>
            <person name="Shenoy N."/>
            <person name="Sisk P."/>
            <person name="Stolte C."/>
            <person name="Sykes S."/>
            <person name="Thomson T."/>
            <person name="Walk T."/>
            <person name="White J."/>
            <person name="Yandava C."/>
            <person name="Burger G."/>
            <person name="Gray M.W."/>
            <person name="Holland P.W.H."/>
            <person name="King N."/>
            <person name="Lang F.B.F."/>
            <person name="Roger A.J."/>
            <person name="Ruiz-Trillo I."/>
            <person name="Lander E."/>
            <person name="Nusbaum C."/>
        </authorList>
    </citation>
    <scope>NUCLEOTIDE SEQUENCE [LARGE SCALE GENOMIC DNA]</scope>
    <source>
        <strain evidence="3 4">DAOM BR117</strain>
    </source>
</reference>
<feature type="compositionally biased region" description="Low complexity" evidence="1">
    <location>
        <begin position="663"/>
        <end position="677"/>
    </location>
</feature>
<dbReference type="PANTHER" id="PTHR12552">
    <property type="entry name" value="OLIGOPHRENIN 1"/>
    <property type="match status" value="1"/>
</dbReference>
<feature type="compositionally biased region" description="Basic and acidic residues" evidence="1">
    <location>
        <begin position="805"/>
        <end position="820"/>
    </location>
</feature>
<dbReference type="InterPro" id="IPR008936">
    <property type="entry name" value="Rho_GTPase_activation_prot"/>
</dbReference>
<dbReference type="VEuPathDB" id="FungiDB:SPPG_03788"/>
<dbReference type="EMBL" id="KQ257455">
    <property type="protein sequence ID" value="KND00665.1"/>
    <property type="molecule type" value="Genomic_DNA"/>
</dbReference>
<feature type="compositionally biased region" description="Low complexity" evidence="1">
    <location>
        <begin position="1427"/>
        <end position="1446"/>
    </location>
</feature>
<feature type="region of interest" description="Disordered" evidence="1">
    <location>
        <begin position="1"/>
        <end position="20"/>
    </location>
</feature>
<feature type="region of interest" description="Disordered" evidence="1">
    <location>
        <begin position="950"/>
        <end position="980"/>
    </location>
</feature>
<feature type="region of interest" description="Disordered" evidence="1">
    <location>
        <begin position="1312"/>
        <end position="1375"/>
    </location>
</feature>
<dbReference type="eggNOG" id="KOG4407">
    <property type="taxonomic scope" value="Eukaryota"/>
</dbReference>
<feature type="compositionally biased region" description="Polar residues" evidence="1">
    <location>
        <begin position="1"/>
        <end position="11"/>
    </location>
</feature>
<feature type="compositionally biased region" description="Low complexity" evidence="1">
    <location>
        <begin position="767"/>
        <end position="777"/>
    </location>
</feature>
<dbReference type="InParanoid" id="A0A0L0HIG7"/>
<dbReference type="Pfam" id="PF00620">
    <property type="entry name" value="RhoGAP"/>
    <property type="match status" value="2"/>
</dbReference>
<organism evidence="3 4">
    <name type="scientific">Spizellomyces punctatus (strain DAOM BR117)</name>
    <dbReference type="NCBI Taxonomy" id="645134"/>
    <lineage>
        <taxon>Eukaryota</taxon>
        <taxon>Fungi</taxon>
        <taxon>Fungi incertae sedis</taxon>
        <taxon>Chytridiomycota</taxon>
        <taxon>Chytridiomycota incertae sedis</taxon>
        <taxon>Chytridiomycetes</taxon>
        <taxon>Spizellomycetales</taxon>
        <taxon>Spizellomycetaceae</taxon>
        <taxon>Spizellomyces</taxon>
    </lineage>
</organism>
<feature type="region of interest" description="Disordered" evidence="1">
    <location>
        <begin position="1407"/>
        <end position="1488"/>
    </location>
</feature>
<keyword evidence="4" id="KW-1185">Reference proteome</keyword>
<proteinExistence type="predicted"/>
<evidence type="ECO:0000313" key="4">
    <source>
        <dbReference type="Proteomes" id="UP000053201"/>
    </source>
</evidence>
<dbReference type="SMART" id="SM00324">
    <property type="entry name" value="RhoGAP"/>
    <property type="match status" value="1"/>
</dbReference>
<feature type="compositionally biased region" description="Basic and acidic residues" evidence="1">
    <location>
        <begin position="591"/>
        <end position="600"/>
    </location>
</feature>
<feature type="region of interest" description="Disordered" evidence="1">
    <location>
        <begin position="568"/>
        <end position="611"/>
    </location>
</feature>
<dbReference type="PROSITE" id="PS50238">
    <property type="entry name" value="RHOGAP"/>
    <property type="match status" value="1"/>
</dbReference>
<feature type="compositionally biased region" description="Polar residues" evidence="1">
    <location>
        <begin position="881"/>
        <end position="892"/>
    </location>
</feature>
<evidence type="ECO:0000256" key="1">
    <source>
        <dbReference type="SAM" id="MobiDB-lite"/>
    </source>
</evidence>
<accession>A0A0L0HIG7</accession>
<feature type="compositionally biased region" description="Basic residues" evidence="1">
    <location>
        <begin position="1365"/>
        <end position="1375"/>
    </location>
</feature>
<feature type="region of interest" description="Disordered" evidence="1">
    <location>
        <begin position="767"/>
        <end position="866"/>
    </location>
</feature>
<gene>
    <name evidence="3" type="ORF">SPPG_03788</name>
</gene>
<dbReference type="STRING" id="645134.A0A0L0HIG7"/>
<evidence type="ECO:0000259" key="2">
    <source>
        <dbReference type="PROSITE" id="PS50238"/>
    </source>
</evidence>
<dbReference type="InterPro" id="IPR000198">
    <property type="entry name" value="RhoGAP_dom"/>
</dbReference>
<name>A0A0L0HIG7_SPIPD</name>
<dbReference type="PANTHER" id="PTHR12552:SF1">
    <property type="entry name" value="RHO GTPASE-ACTIVATING PROTEIN GRAF"/>
    <property type="match status" value="1"/>
</dbReference>
<dbReference type="SUPFAM" id="SSF48350">
    <property type="entry name" value="GTPase activation domain, GAP"/>
    <property type="match status" value="1"/>
</dbReference>
<dbReference type="GeneID" id="27687278"/>